<sequence length="490" mass="53664">MQGLPVPSQRWLRQQNHFGKSSAPLQARRWAVTFVYTGRGHLLGCLAPLAGFSAGCLCRVHKRNLQKLSSCKSSFVSQKFEQLAELRSWLKSIGTQGVEDIRFDASTKAGGGLAAFATRDFKPGEVVCFVPEQGILTCDRQEDWPQEASLAKALLHEKDLGSKSLFAPYIRCLPTLEELPSIHPYFWPADLNIDDLLAGSAHGRRVANEIFAEGLHNVSCLVKAGISEDQARWALAIVDSRAFTFQPDSDEQLALVPLVDILNTTTLFEDGVQLWQCSFEPHGAVKEGALLLAEGPVKAGEELLNLFELCGLEVDVPAVLADDPPDVKSAKLAALSQADIPYENLLIELPTDAQIGGNMMPVARLLSCQTEEEVAEFADSLTLTVPNLQVDLSRELKARRLVVQWLQKALEDSIAASAKPLPETESPQMMELRRTAQKLIANERPVLELELLASERFCAGAEAVLEAGGEVLKTFVSEHWDDETGWMGAG</sequence>
<dbReference type="CDD" id="cd10527">
    <property type="entry name" value="SET_LSMT"/>
    <property type="match status" value="1"/>
</dbReference>
<gene>
    <name evidence="1" type="primary">SETD4</name>
    <name evidence="1" type="ORF">SPIL2461_LOCUS20369</name>
</gene>
<comment type="caution">
    <text evidence="1">The sequence shown here is derived from an EMBL/GenBank/DDBJ whole genome shotgun (WGS) entry which is preliminary data.</text>
</comment>
<dbReference type="InterPro" id="IPR046341">
    <property type="entry name" value="SET_dom_sf"/>
</dbReference>
<dbReference type="InterPro" id="IPR050600">
    <property type="entry name" value="SETD3_SETD6_MTase"/>
</dbReference>
<evidence type="ECO:0000313" key="1">
    <source>
        <dbReference type="EMBL" id="CAE7716631.1"/>
    </source>
</evidence>
<dbReference type="PANTHER" id="PTHR13271:SF151">
    <property type="entry name" value="SET DOMAIN-CONTAINING PROTEIN 4"/>
    <property type="match status" value="1"/>
</dbReference>
<dbReference type="SUPFAM" id="SSF82199">
    <property type="entry name" value="SET domain"/>
    <property type="match status" value="1"/>
</dbReference>
<dbReference type="GO" id="GO:0016279">
    <property type="term" value="F:protein-lysine N-methyltransferase activity"/>
    <property type="evidence" value="ECO:0007669"/>
    <property type="project" value="TreeGrafter"/>
</dbReference>
<name>A0A812X5X0_SYMPI</name>
<keyword evidence="2" id="KW-1185">Reference proteome</keyword>
<evidence type="ECO:0000313" key="2">
    <source>
        <dbReference type="Proteomes" id="UP000649617"/>
    </source>
</evidence>
<dbReference type="EMBL" id="CAJNIZ010045324">
    <property type="protein sequence ID" value="CAE7716631.1"/>
    <property type="molecule type" value="Genomic_DNA"/>
</dbReference>
<dbReference type="Proteomes" id="UP000649617">
    <property type="component" value="Unassembled WGS sequence"/>
</dbReference>
<organism evidence="1 2">
    <name type="scientific">Symbiodinium pilosum</name>
    <name type="common">Dinoflagellate</name>
    <dbReference type="NCBI Taxonomy" id="2952"/>
    <lineage>
        <taxon>Eukaryota</taxon>
        <taxon>Sar</taxon>
        <taxon>Alveolata</taxon>
        <taxon>Dinophyceae</taxon>
        <taxon>Suessiales</taxon>
        <taxon>Symbiodiniaceae</taxon>
        <taxon>Symbiodinium</taxon>
    </lineage>
</organism>
<reference evidence="1" key="1">
    <citation type="submission" date="2021-02" db="EMBL/GenBank/DDBJ databases">
        <authorList>
            <person name="Dougan E. K."/>
            <person name="Rhodes N."/>
            <person name="Thang M."/>
            <person name="Chan C."/>
        </authorList>
    </citation>
    <scope>NUCLEOTIDE SEQUENCE</scope>
</reference>
<accession>A0A812X5X0</accession>
<dbReference type="OrthoDB" id="341421at2759"/>
<protein>
    <submittedName>
        <fullName evidence="1">SETD4 protein</fullName>
    </submittedName>
</protein>
<proteinExistence type="predicted"/>
<dbReference type="Gene3D" id="3.90.1410.10">
    <property type="entry name" value="set domain protein methyltransferase, domain 1"/>
    <property type="match status" value="1"/>
</dbReference>
<dbReference type="AlphaFoldDB" id="A0A812X5X0"/>
<dbReference type="PANTHER" id="PTHR13271">
    <property type="entry name" value="UNCHARACTERIZED PUTATIVE METHYLTRANSFERASE"/>
    <property type="match status" value="1"/>
</dbReference>